<feature type="region of interest" description="Disordered" evidence="1">
    <location>
        <begin position="43"/>
        <end position="87"/>
    </location>
</feature>
<feature type="compositionally biased region" description="Pro residues" evidence="1">
    <location>
        <begin position="51"/>
        <end position="68"/>
    </location>
</feature>
<dbReference type="AlphaFoldDB" id="A0AA38M2S6"/>
<protein>
    <submittedName>
        <fullName evidence="2">Uncharacterized protein</fullName>
    </submittedName>
</protein>
<gene>
    <name evidence="2" type="ORF">Zmor_027683</name>
</gene>
<evidence type="ECO:0000313" key="3">
    <source>
        <dbReference type="Proteomes" id="UP001168821"/>
    </source>
</evidence>
<dbReference type="EMBL" id="JALNTZ010000009">
    <property type="protein sequence ID" value="KAJ3641166.1"/>
    <property type="molecule type" value="Genomic_DNA"/>
</dbReference>
<comment type="caution">
    <text evidence="2">The sequence shown here is derived from an EMBL/GenBank/DDBJ whole genome shotgun (WGS) entry which is preliminary data.</text>
</comment>
<sequence>MKTAHTKKPPLRRRFLEYYLKTRAINFESETRVFVFCALPPQPVSERTPVARPPPPPPRAPKTSPHPPFLVRSEPNSRRPPQFQSHRRRAHVCPFTFLCPNTHTARSPRTHPSCPTLAPSGHVRRSSGVM</sequence>
<proteinExistence type="predicted"/>
<name>A0AA38M2S6_9CUCU</name>
<keyword evidence="3" id="KW-1185">Reference proteome</keyword>
<organism evidence="2 3">
    <name type="scientific">Zophobas morio</name>
    <dbReference type="NCBI Taxonomy" id="2755281"/>
    <lineage>
        <taxon>Eukaryota</taxon>
        <taxon>Metazoa</taxon>
        <taxon>Ecdysozoa</taxon>
        <taxon>Arthropoda</taxon>
        <taxon>Hexapoda</taxon>
        <taxon>Insecta</taxon>
        <taxon>Pterygota</taxon>
        <taxon>Neoptera</taxon>
        <taxon>Endopterygota</taxon>
        <taxon>Coleoptera</taxon>
        <taxon>Polyphaga</taxon>
        <taxon>Cucujiformia</taxon>
        <taxon>Tenebrionidae</taxon>
        <taxon>Zophobas</taxon>
    </lineage>
</organism>
<evidence type="ECO:0000313" key="2">
    <source>
        <dbReference type="EMBL" id="KAJ3641166.1"/>
    </source>
</evidence>
<evidence type="ECO:0000256" key="1">
    <source>
        <dbReference type="SAM" id="MobiDB-lite"/>
    </source>
</evidence>
<reference evidence="2" key="1">
    <citation type="journal article" date="2023" name="G3 (Bethesda)">
        <title>Whole genome assemblies of Zophobas morio and Tenebrio molitor.</title>
        <authorList>
            <person name="Kaur S."/>
            <person name="Stinson S.A."/>
            <person name="diCenzo G.C."/>
        </authorList>
    </citation>
    <scope>NUCLEOTIDE SEQUENCE</scope>
    <source>
        <strain evidence="2">QUZm001</strain>
    </source>
</reference>
<feature type="region of interest" description="Disordered" evidence="1">
    <location>
        <begin position="103"/>
        <end position="130"/>
    </location>
</feature>
<dbReference type="Proteomes" id="UP001168821">
    <property type="component" value="Unassembled WGS sequence"/>
</dbReference>
<accession>A0AA38M2S6</accession>